<dbReference type="PANTHER" id="PTHR10590">
    <property type="entry name" value="SODIUM/NUCLEOSIDE COTRANSPORTER"/>
    <property type="match status" value="1"/>
</dbReference>
<evidence type="ECO:0000259" key="9">
    <source>
        <dbReference type="Pfam" id="PF01773"/>
    </source>
</evidence>
<evidence type="ECO:0000313" key="14">
    <source>
        <dbReference type="EMBL" id="KAF3202152.1"/>
    </source>
</evidence>
<dbReference type="Proteomes" id="UP000472727">
    <property type="component" value="Unassembled WGS sequence"/>
</dbReference>
<dbReference type="EMBL" id="JAABOE010000222">
    <property type="protein sequence ID" value="KAF3158215.1"/>
    <property type="molecule type" value="Genomic_DNA"/>
</dbReference>
<feature type="transmembrane region" description="Helical" evidence="8">
    <location>
        <begin position="85"/>
        <end position="106"/>
    </location>
</feature>
<dbReference type="Pfam" id="PF01773">
    <property type="entry name" value="Nucleos_tra2_N"/>
    <property type="match status" value="1"/>
</dbReference>
<dbReference type="Pfam" id="PF07662">
    <property type="entry name" value="Nucleos_tra2_C"/>
    <property type="match status" value="1"/>
</dbReference>
<evidence type="ECO:0000256" key="5">
    <source>
        <dbReference type="ARBA" id="ARBA00022989"/>
    </source>
</evidence>
<evidence type="ECO:0000256" key="2">
    <source>
        <dbReference type="ARBA" id="ARBA00009033"/>
    </source>
</evidence>
<feature type="domain" description="Concentrative nucleoside transporter N-terminal" evidence="9">
    <location>
        <begin position="195"/>
        <end position="266"/>
    </location>
</feature>
<feature type="transmembrane region" description="Helical" evidence="8">
    <location>
        <begin position="309"/>
        <end position="330"/>
    </location>
</feature>
<evidence type="ECO:0000259" key="10">
    <source>
        <dbReference type="Pfam" id="PF07662"/>
    </source>
</evidence>
<dbReference type="Proteomes" id="UP000479691">
    <property type="component" value="Unassembled WGS sequence"/>
</dbReference>
<feature type="transmembrane region" description="Helical" evidence="8">
    <location>
        <begin position="571"/>
        <end position="593"/>
    </location>
</feature>
<evidence type="ECO:0000313" key="16">
    <source>
        <dbReference type="Proteomes" id="UP000479691"/>
    </source>
</evidence>
<feature type="region of interest" description="Disordered" evidence="7">
    <location>
        <begin position="1"/>
        <end position="66"/>
    </location>
</feature>
<keyword evidence="4 8" id="KW-0812">Transmembrane</keyword>
<feature type="transmembrane region" description="Helical" evidence="8">
    <location>
        <begin position="438"/>
        <end position="460"/>
    </location>
</feature>
<feature type="transmembrane region" description="Helical" evidence="8">
    <location>
        <begin position="351"/>
        <end position="373"/>
    </location>
</feature>
<evidence type="ECO:0000256" key="8">
    <source>
        <dbReference type="SAM" id="Phobius"/>
    </source>
</evidence>
<dbReference type="PANTHER" id="PTHR10590:SF4">
    <property type="entry name" value="SOLUTE CARRIER FAMILY 28 MEMBER 3"/>
    <property type="match status" value="1"/>
</dbReference>
<evidence type="ECO:0000313" key="17">
    <source>
        <dbReference type="Proteomes" id="UP000483672"/>
    </source>
</evidence>
<dbReference type="GO" id="GO:0015293">
    <property type="term" value="F:symporter activity"/>
    <property type="evidence" value="ECO:0007669"/>
    <property type="project" value="TreeGrafter"/>
</dbReference>
<dbReference type="GO" id="GO:0005337">
    <property type="term" value="F:nucleoside transmembrane transporter activity"/>
    <property type="evidence" value="ECO:0007669"/>
    <property type="project" value="InterPro"/>
</dbReference>
<organism evidence="12 16">
    <name type="scientific">Orbilia oligospora</name>
    <name type="common">Nematode-trapping fungus</name>
    <name type="synonym">Arthrobotrys oligospora</name>
    <dbReference type="NCBI Taxonomy" id="2813651"/>
    <lineage>
        <taxon>Eukaryota</taxon>
        <taxon>Fungi</taxon>
        <taxon>Dikarya</taxon>
        <taxon>Ascomycota</taxon>
        <taxon>Pezizomycotina</taxon>
        <taxon>Orbiliomycetes</taxon>
        <taxon>Orbiliales</taxon>
        <taxon>Orbiliaceae</taxon>
        <taxon>Orbilia</taxon>
    </lineage>
</organism>
<evidence type="ECO:0000256" key="6">
    <source>
        <dbReference type="ARBA" id="ARBA00023136"/>
    </source>
</evidence>
<protein>
    <submittedName>
        <fullName evidence="12">Uncharacterized protein</fullName>
    </submittedName>
</protein>
<dbReference type="EMBL" id="WIPF01000204">
    <property type="protein sequence ID" value="KAF3199963.1"/>
    <property type="molecule type" value="Genomic_DNA"/>
</dbReference>
<dbReference type="EMBL" id="WIWS01000149">
    <property type="protein sequence ID" value="KAF3202152.1"/>
    <property type="molecule type" value="Genomic_DNA"/>
</dbReference>
<feature type="domain" description="Concentrative nucleoside transporter C-terminal" evidence="10">
    <location>
        <begin position="380"/>
        <end position="590"/>
    </location>
</feature>
<feature type="transmembrane region" description="Helical" evidence="8">
    <location>
        <begin position="276"/>
        <end position="303"/>
    </location>
</feature>
<evidence type="ECO:0000313" key="15">
    <source>
        <dbReference type="Proteomes" id="UP000472727"/>
    </source>
</evidence>
<feature type="domain" description="Nucleoside transporter/FeoB GTPase Gate" evidence="11">
    <location>
        <begin position="276"/>
        <end position="374"/>
    </location>
</feature>
<keyword evidence="6 8" id="KW-0472">Membrane</keyword>
<dbReference type="GO" id="GO:0005886">
    <property type="term" value="C:plasma membrane"/>
    <property type="evidence" value="ECO:0007669"/>
    <property type="project" value="UniProtKB-SubCell"/>
</dbReference>
<evidence type="ECO:0000313" key="12">
    <source>
        <dbReference type="EMBL" id="KAF3158215.1"/>
    </source>
</evidence>
<comment type="similarity">
    <text evidence="2">Belongs to the concentrative nucleoside transporter (CNT) (TC 2.A.41) family.</text>
</comment>
<feature type="compositionally biased region" description="Basic and acidic residues" evidence="7">
    <location>
        <begin position="13"/>
        <end position="23"/>
    </location>
</feature>
<dbReference type="InterPro" id="IPR011657">
    <property type="entry name" value="CNT_C_dom"/>
</dbReference>
<sequence length="605" mass="65826">MAPGQPSNNTTLEVEKNSSHEAPESSCAEVSAVSPTMDCKPDSNVKDSLEREEKGVTVGHGSAESGSVSEQRTSRFRSLCRRYKFVLHVFIWLFFTGWFVAGVVLHRKDLGWLIPFLLYLCITIRLVTFYIPITVVTKPMHFVWDNTGVKVANLVPERLRIWCGAAITISVIVIGSFASPESAGNTRANRAVSLFGLVVLVGVLWATSANRRAIQWHTVIVGMLIQFLVALFVLRTKVGYDIFDFVSYLARSLLHFAAAGVKFLTTEEISQYQFFFFSVIPAIIFFISLTSLLFYCGALQWFIGKFAVFFFWSMRVSGAEAVVASASPFIGQGESIMLIKPFVSHLTQAEIHQVMASGFATIAGSVLVAYISMGVNAQALISSCVMSIPASLATSKLRYPETEESLTRGRVVIPDEDEDRPKNALQAFADGAWLGIKIAGMIMATLLCIIAFLALCNGILGWWGRYLNIPNLTIEQIVGYLCYPIAFLLGVPRGPDLYKVAKLIGVKLIANEFVAFQMLTGEKEYKDMASRSKLIATFALCSFANIGSLGTQIGVLSQIAPSRGGDVAKLAVSALITGALSTFSSAGIAGMIITDEANYISGSSA</sequence>
<comment type="caution">
    <text evidence="12">The sequence shown here is derived from an EMBL/GenBank/DDBJ whole genome shotgun (WGS) entry which is preliminary data.</text>
</comment>
<name>A0A7C8P7L8_ORBOL</name>
<evidence type="ECO:0000256" key="1">
    <source>
        <dbReference type="ARBA" id="ARBA00004651"/>
    </source>
</evidence>
<keyword evidence="3" id="KW-1003">Cell membrane</keyword>
<gene>
    <name evidence="14" type="ORF">TWF106_002476</name>
    <name evidence="13" type="ORF">TWF191_004193</name>
    <name evidence="12" type="ORF">TWF788_004926</name>
</gene>
<dbReference type="AlphaFoldDB" id="A0A7C8P7L8"/>
<evidence type="ECO:0000259" key="11">
    <source>
        <dbReference type="Pfam" id="PF07670"/>
    </source>
</evidence>
<dbReference type="InterPro" id="IPR011642">
    <property type="entry name" value="Gate_dom"/>
</dbReference>
<reference evidence="15 16" key="1">
    <citation type="submission" date="2019-06" db="EMBL/GenBank/DDBJ databases">
        <authorList>
            <person name="Palmer J.M."/>
        </authorList>
    </citation>
    <scope>NUCLEOTIDE SEQUENCE [LARGE SCALE GENOMIC DNA]</scope>
    <source>
        <strain evidence="14 15">TWF106</strain>
        <strain evidence="13 17">TWF191</strain>
        <strain evidence="12 16">TWF788</strain>
    </source>
</reference>
<feature type="transmembrane region" description="Helical" evidence="8">
    <location>
        <begin position="472"/>
        <end position="491"/>
    </location>
</feature>
<dbReference type="InterPro" id="IPR008276">
    <property type="entry name" value="C_nuclsd_transpt"/>
</dbReference>
<evidence type="ECO:0000256" key="7">
    <source>
        <dbReference type="SAM" id="MobiDB-lite"/>
    </source>
</evidence>
<feature type="transmembrane region" description="Helical" evidence="8">
    <location>
        <begin position="190"/>
        <end position="207"/>
    </location>
</feature>
<dbReference type="Pfam" id="PF07670">
    <property type="entry name" value="Gate"/>
    <property type="match status" value="1"/>
</dbReference>
<feature type="compositionally biased region" description="Basic and acidic residues" evidence="7">
    <location>
        <begin position="39"/>
        <end position="55"/>
    </location>
</feature>
<feature type="transmembrane region" description="Helical" evidence="8">
    <location>
        <begin position="159"/>
        <end position="178"/>
    </location>
</feature>
<comment type="subcellular location">
    <subcellularLocation>
        <location evidence="1">Cell membrane</location>
        <topology evidence="1">Multi-pass membrane protein</topology>
    </subcellularLocation>
</comment>
<proteinExistence type="inferred from homology"/>
<accession>A0A7C8P7L8</accession>
<feature type="compositionally biased region" description="Polar residues" evidence="7">
    <location>
        <begin position="1"/>
        <end position="12"/>
    </location>
</feature>
<evidence type="ECO:0000256" key="4">
    <source>
        <dbReference type="ARBA" id="ARBA00022692"/>
    </source>
</evidence>
<evidence type="ECO:0000313" key="13">
    <source>
        <dbReference type="EMBL" id="KAF3199963.1"/>
    </source>
</evidence>
<evidence type="ECO:0000256" key="3">
    <source>
        <dbReference type="ARBA" id="ARBA00022475"/>
    </source>
</evidence>
<feature type="transmembrane region" description="Helical" evidence="8">
    <location>
        <begin position="214"/>
        <end position="233"/>
    </location>
</feature>
<dbReference type="Proteomes" id="UP000483672">
    <property type="component" value="Unassembled WGS sequence"/>
</dbReference>
<dbReference type="InterPro" id="IPR002668">
    <property type="entry name" value="CNT_N_dom"/>
</dbReference>
<feature type="transmembrane region" description="Helical" evidence="8">
    <location>
        <begin position="112"/>
        <end position="131"/>
    </location>
</feature>
<keyword evidence="5 8" id="KW-1133">Transmembrane helix</keyword>
<feature type="transmembrane region" description="Helical" evidence="8">
    <location>
        <begin position="534"/>
        <end position="559"/>
    </location>
</feature>